<reference evidence="2" key="1">
    <citation type="submission" date="2021-08" db="EMBL/GenBank/DDBJ databases">
        <title>WGS assembly of Ceratopteris richardii.</title>
        <authorList>
            <person name="Marchant D.B."/>
            <person name="Chen G."/>
            <person name="Jenkins J."/>
            <person name="Shu S."/>
            <person name="Leebens-Mack J."/>
            <person name="Grimwood J."/>
            <person name="Schmutz J."/>
            <person name="Soltis P."/>
            <person name="Soltis D."/>
            <person name="Chen Z.-H."/>
        </authorList>
    </citation>
    <scope>NUCLEOTIDE SEQUENCE</scope>
    <source>
        <strain evidence="2">Whitten #5841</strain>
        <tissue evidence="2">Leaf</tissue>
    </source>
</reference>
<keyword evidence="1" id="KW-1133">Transmembrane helix</keyword>
<comment type="caution">
    <text evidence="2">The sequence shown here is derived from an EMBL/GenBank/DDBJ whole genome shotgun (WGS) entry which is preliminary data.</text>
</comment>
<dbReference type="AlphaFoldDB" id="A0A8T2U4Q5"/>
<dbReference type="EMBL" id="CM035414">
    <property type="protein sequence ID" value="KAH7428723.1"/>
    <property type="molecule type" value="Genomic_DNA"/>
</dbReference>
<sequence>MLLISTTWESSLAMCYKLGINQTHSMENNTVQIQQTYSGVAPLIGTDVVQTVINWLNFVILNDQHPSAQQNMVLVHILVMLLIFTTFESSLAMCYKLMINQTHSMENNTVQIQRYINRATDHQYTETEHNFPKNKVNLRTHICQGAPKIVEKRWDRSKEVGEMKWSNS</sequence>
<name>A0A8T2U4Q5_CERRI</name>
<accession>A0A8T2U4Q5</accession>
<proteinExistence type="predicted"/>
<dbReference type="Proteomes" id="UP000825935">
    <property type="component" value="Chromosome 9"/>
</dbReference>
<gene>
    <name evidence="2" type="ORF">KP509_09G014500</name>
</gene>
<evidence type="ECO:0000256" key="1">
    <source>
        <dbReference type="SAM" id="Phobius"/>
    </source>
</evidence>
<organism evidence="2 3">
    <name type="scientific">Ceratopteris richardii</name>
    <name type="common">Triangle waterfern</name>
    <dbReference type="NCBI Taxonomy" id="49495"/>
    <lineage>
        <taxon>Eukaryota</taxon>
        <taxon>Viridiplantae</taxon>
        <taxon>Streptophyta</taxon>
        <taxon>Embryophyta</taxon>
        <taxon>Tracheophyta</taxon>
        <taxon>Polypodiopsida</taxon>
        <taxon>Polypodiidae</taxon>
        <taxon>Polypodiales</taxon>
        <taxon>Pteridineae</taxon>
        <taxon>Pteridaceae</taxon>
        <taxon>Parkerioideae</taxon>
        <taxon>Ceratopteris</taxon>
    </lineage>
</organism>
<keyword evidence="1" id="KW-0472">Membrane</keyword>
<keyword evidence="1" id="KW-0812">Transmembrane</keyword>
<feature type="transmembrane region" description="Helical" evidence="1">
    <location>
        <begin position="73"/>
        <end position="95"/>
    </location>
</feature>
<evidence type="ECO:0000313" key="2">
    <source>
        <dbReference type="EMBL" id="KAH7428723.1"/>
    </source>
</evidence>
<protein>
    <submittedName>
        <fullName evidence="2">Uncharacterized protein</fullName>
    </submittedName>
</protein>
<keyword evidence="3" id="KW-1185">Reference proteome</keyword>
<evidence type="ECO:0000313" key="3">
    <source>
        <dbReference type="Proteomes" id="UP000825935"/>
    </source>
</evidence>